<dbReference type="OrthoDB" id="298012at2759"/>
<evidence type="ECO:0000256" key="1">
    <source>
        <dbReference type="ARBA" id="ARBA00005854"/>
    </source>
</evidence>
<keyword evidence="6" id="KW-1185">Reference proteome</keyword>
<dbReference type="SUPFAM" id="SSF51735">
    <property type="entry name" value="NAD(P)-binding Rossmann-fold domains"/>
    <property type="match status" value="1"/>
</dbReference>
<dbReference type="EMBL" id="JAPZBU010000008">
    <property type="protein sequence ID" value="KAJ5392380.1"/>
    <property type="molecule type" value="Genomic_DNA"/>
</dbReference>
<dbReference type="GO" id="GO:0051287">
    <property type="term" value="F:NAD binding"/>
    <property type="evidence" value="ECO:0007669"/>
    <property type="project" value="InterPro"/>
</dbReference>
<reference evidence="5" key="2">
    <citation type="journal article" date="2023" name="IMA Fungus">
        <title>Comparative genomic study of the Penicillium genus elucidates a diverse pangenome and 15 lateral gene transfer events.</title>
        <authorList>
            <person name="Petersen C."/>
            <person name="Sorensen T."/>
            <person name="Nielsen M.R."/>
            <person name="Sondergaard T.E."/>
            <person name="Sorensen J.L."/>
            <person name="Fitzpatrick D.A."/>
            <person name="Frisvad J.C."/>
            <person name="Nielsen K.L."/>
        </authorList>
    </citation>
    <scope>NUCLEOTIDE SEQUENCE</scope>
    <source>
        <strain evidence="5">IBT 29677</strain>
    </source>
</reference>
<comment type="similarity">
    <text evidence="1">Belongs to the D-isomer specific 2-hydroxyacid dehydrogenase family.</text>
</comment>
<dbReference type="InterPro" id="IPR036291">
    <property type="entry name" value="NAD(P)-bd_dom_sf"/>
</dbReference>
<protein>
    <submittedName>
        <fullName evidence="5">D-isomer specific 2-hydroxyacid dehydrogenase</fullName>
    </submittedName>
</protein>
<gene>
    <name evidence="5" type="ORF">N7509_007870</name>
</gene>
<reference evidence="5" key="1">
    <citation type="submission" date="2022-12" db="EMBL/GenBank/DDBJ databases">
        <authorList>
            <person name="Petersen C."/>
        </authorList>
    </citation>
    <scope>NUCLEOTIDE SEQUENCE</scope>
    <source>
        <strain evidence="5">IBT 29677</strain>
    </source>
</reference>
<comment type="caution">
    <text evidence="5">The sequence shown here is derived from an EMBL/GenBank/DDBJ whole genome shotgun (WGS) entry which is preliminary data.</text>
</comment>
<dbReference type="CDD" id="cd05198">
    <property type="entry name" value="formate_dh_like"/>
    <property type="match status" value="1"/>
</dbReference>
<keyword evidence="3" id="KW-0520">NAD</keyword>
<dbReference type="SUPFAM" id="SSF52283">
    <property type="entry name" value="Formate/glycerate dehydrogenase catalytic domain-like"/>
    <property type="match status" value="1"/>
</dbReference>
<dbReference type="AlphaFoldDB" id="A0A9W9VZW5"/>
<dbReference type="Pfam" id="PF02826">
    <property type="entry name" value="2-Hacid_dh_C"/>
    <property type="match status" value="1"/>
</dbReference>
<evidence type="ECO:0000313" key="5">
    <source>
        <dbReference type="EMBL" id="KAJ5392380.1"/>
    </source>
</evidence>
<evidence type="ECO:0000259" key="4">
    <source>
        <dbReference type="Pfam" id="PF02826"/>
    </source>
</evidence>
<dbReference type="PANTHER" id="PTHR43761:SF1">
    <property type="entry name" value="D-ISOMER SPECIFIC 2-HYDROXYACID DEHYDROGENASE CATALYTIC DOMAIN-CONTAINING PROTEIN-RELATED"/>
    <property type="match status" value="1"/>
</dbReference>
<keyword evidence="2" id="KW-0560">Oxidoreductase</keyword>
<dbReference type="InterPro" id="IPR006140">
    <property type="entry name" value="D-isomer_DH_NAD-bd"/>
</dbReference>
<dbReference type="GeneID" id="81371487"/>
<dbReference type="Proteomes" id="UP001147747">
    <property type="component" value="Unassembled WGS sequence"/>
</dbReference>
<evidence type="ECO:0000256" key="3">
    <source>
        <dbReference type="ARBA" id="ARBA00023027"/>
    </source>
</evidence>
<feature type="domain" description="D-isomer specific 2-hydroxyacid dehydrogenase NAD-binding" evidence="4">
    <location>
        <begin position="119"/>
        <end position="311"/>
    </location>
</feature>
<dbReference type="PANTHER" id="PTHR43761">
    <property type="entry name" value="D-ISOMER SPECIFIC 2-HYDROXYACID DEHYDROGENASE FAMILY PROTEIN (AFU_ORTHOLOGUE AFUA_1G13630)"/>
    <property type="match status" value="1"/>
</dbReference>
<evidence type="ECO:0000313" key="6">
    <source>
        <dbReference type="Proteomes" id="UP001147747"/>
    </source>
</evidence>
<dbReference type="InterPro" id="IPR050418">
    <property type="entry name" value="D-iso_2-hydroxyacid_DH_PdxB"/>
</dbReference>
<accession>A0A9W9VZW5</accession>
<name>A0A9W9VZW5_9EURO</name>
<dbReference type="RefSeq" id="XP_056488058.1">
    <property type="nucleotide sequence ID" value="XM_056632507.1"/>
</dbReference>
<organism evidence="5 6">
    <name type="scientific">Penicillium cosmopolitanum</name>
    <dbReference type="NCBI Taxonomy" id="1131564"/>
    <lineage>
        <taxon>Eukaryota</taxon>
        <taxon>Fungi</taxon>
        <taxon>Dikarya</taxon>
        <taxon>Ascomycota</taxon>
        <taxon>Pezizomycotina</taxon>
        <taxon>Eurotiomycetes</taxon>
        <taxon>Eurotiomycetidae</taxon>
        <taxon>Eurotiales</taxon>
        <taxon>Aspergillaceae</taxon>
        <taxon>Penicillium</taxon>
    </lineage>
</organism>
<sequence length="347" mass="38201">MTTAEPLSTHLRIVFLQADFCPGFDFDLPEPYSYTKKVYQQTKLSELHERIHDASILVISAIKLDAVALSPAVSPNLKLIAVLATGTDCIDLDACRARGIVVSNCQNTNMECVSEHAIGLYFATRRRICEMNNRTRAGDWLKEAVMCRALDQDRRPPLTCSEEVAGIIGFGGVGKRIANLARGLGMRVLVAGRKDSHATNSINDEQGVDRTSYHTVMEQATVLFVAVPLTASTRNLISNKEFEKMSRQTLLVNVSRGGVVDEEALVKALSKGYIAGAATDVFYEEPAGPENSPLLRDDTKDMNIIVTPHMAWLGEITWKIQLQVLKQIVEQWAAGETTECGGMNRMT</sequence>
<dbReference type="Gene3D" id="3.40.50.720">
    <property type="entry name" value="NAD(P)-binding Rossmann-like Domain"/>
    <property type="match status" value="2"/>
</dbReference>
<evidence type="ECO:0000256" key="2">
    <source>
        <dbReference type="ARBA" id="ARBA00023002"/>
    </source>
</evidence>
<dbReference type="GO" id="GO:0016616">
    <property type="term" value="F:oxidoreductase activity, acting on the CH-OH group of donors, NAD or NADP as acceptor"/>
    <property type="evidence" value="ECO:0007669"/>
    <property type="project" value="InterPro"/>
</dbReference>
<proteinExistence type="inferred from homology"/>